<comment type="caution">
    <text evidence="1">The sequence shown here is derived from an EMBL/GenBank/DDBJ whole genome shotgun (WGS) entry which is preliminary data.</text>
</comment>
<accession>A0A1J8PRZ4</accession>
<keyword evidence="2" id="KW-1185">Reference proteome</keyword>
<gene>
    <name evidence="1" type="ORF">AZE42_07238</name>
</gene>
<dbReference type="EMBL" id="LVVM01004845">
    <property type="protein sequence ID" value="OJA11974.1"/>
    <property type="molecule type" value="Genomic_DNA"/>
</dbReference>
<dbReference type="Proteomes" id="UP000183567">
    <property type="component" value="Unassembled WGS sequence"/>
</dbReference>
<evidence type="ECO:0000313" key="2">
    <source>
        <dbReference type="Proteomes" id="UP000183567"/>
    </source>
</evidence>
<evidence type="ECO:0000313" key="1">
    <source>
        <dbReference type="EMBL" id="OJA11974.1"/>
    </source>
</evidence>
<name>A0A1J8PRZ4_9AGAM</name>
<organism evidence="1 2">
    <name type="scientific">Rhizopogon vesiculosus</name>
    <dbReference type="NCBI Taxonomy" id="180088"/>
    <lineage>
        <taxon>Eukaryota</taxon>
        <taxon>Fungi</taxon>
        <taxon>Dikarya</taxon>
        <taxon>Basidiomycota</taxon>
        <taxon>Agaricomycotina</taxon>
        <taxon>Agaricomycetes</taxon>
        <taxon>Agaricomycetidae</taxon>
        <taxon>Boletales</taxon>
        <taxon>Suillineae</taxon>
        <taxon>Rhizopogonaceae</taxon>
        <taxon>Rhizopogon</taxon>
    </lineage>
</organism>
<dbReference type="AlphaFoldDB" id="A0A1J8PRZ4"/>
<protein>
    <submittedName>
        <fullName evidence="1">Uncharacterized protein</fullName>
    </submittedName>
</protein>
<proteinExistence type="predicted"/>
<sequence length="114" mass="12699">MLGDAKPSISYSTAGTGRSWISYIFRPLDNGHFIAEALTPQGSGSLGVYDVQNNMPVYRVDISQTWVLEKADIGIAICKVVDGKAYAWYLDKKDEPVHAPREIIKFPCLIQHRS</sequence>
<reference evidence="1 2" key="1">
    <citation type="submission" date="2016-03" db="EMBL/GenBank/DDBJ databases">
        <title>Comparative genomics of the ectomycorrhizal sister species Rhizopogon vinicolor and Rhizopogon vesiculosus (Basidiomycota: Boletales) reveals a divergence of the mating type B locus.</title>
        <authorList>
            <person name="Mujic A.B."/>
            <person name="Kuo A."/>
            <person name="Tritt A."/>
            <person name="Lipzen A."/>
            <person name="Chen C."/>
            <person name="Johnson J."/>
            <person name="Sharma A."/>
            <person name="Barry K."/>
            <person name="Grigoriev I.V."/>
            <person name="Spatafora J.W."/>
        </authorList>
    </citation>
    <scope>NUCLEOTIDE SEQUENCE [LARGE SCALE GENOMIC DNA]</scope>
    <source>
        <strain evidence="1 2">AM-OR11-056</strain>
    </source>
</reference>